<dbReference type="Gene3D" id="3.40.50.1820">
    <property type="entry name" value="alpha/beta hydrolase"/>
    <property type="match status" value="1"/>
</dbReference>
<accession>A0ABT5YYK9</accession>
<keyword evidence="3" id="KW-0378">Hydrolase</keyword>
<evidence type="ECO:0000259" key="2">
    <source>
        <dbReference type="Pfam" id="PF00975"/>
    </source>
</evidence>
<dbReference type="Pfam" id="PF00975">
    <property type="entry name" value="Thioesterase"/>
    <property type="match status" value="1"/>
</dbReference>
<name>A0ABT5YYK9_9ACTN</name>
<evidence type="ECO:0000256" key="1">
    <source>
        <dbReference type="ARBA" id="ARBA00007169"/>
    </source>
</evidence>
<dbReference type="Proteomes" id="UP001220022">
    <property type="component" value="Unassembled WGS sequence"/>
</dbReference>
<sequence>MSALTSIRRFAPQPGADQAVLCFPHAGGCASFFRSWSSLLPSAQVCAVQYPGREDRIAEPTAASLLELAESVAEEILAEPTRLSVLFGHSMGAYVAFEVAHCLQRAGAAVPTLVVSSAAAPALRPPVPFESSAEVLAYLERYEPVSAEIREDPELLDLILDYIKGDLRLVAEYREHTGKRIDARLVAVVGADDVPEIRSRFTPWRGHTEAEFVPMVTPGGHFYLRTDPPAPLILAELARCLATVGTSSGWEAI</sequence>
<proteinExistence type="inferred from homology"/>
<dbReference type="SUPFAM" id="SSF53474">
    <property type="entry name" value="alpha/beta-Hydrolases"/>
    <property type="match status" value="1"/>
</dbReference>
<dbReference type="InterPro" id="IPR001031">
    <property type="entry name" value="Thioesterase"/>
</dbReference>
<dbReference type="RefSeq" id="WP_275813053.1">
    <property type="nucleotide sequence ID" value="NZ_BAAANM010000001.1"/>
</dbReference>
<dbReference type="PANTHER" id="PTHR11487:SF0">
    <property type="entry name" value="S-ACYL FATTY ACID SYNTHASE THIOESTERASE, MEDIUM CHAIN"/>
    <property type="match status" value="1"/>
</dbReference>
<organism evidence="3 4">
    <name type="scientific">Streptantibioticus ferralitis</name>
    <dbReference type="NCBI Taxonomy" id="236510"/>
    <lineage>
        <taxon>Bacteria</taxon>
        <taxon>Bacillati</taxon>
        <taxon>Actinomycetota</taxon>
        <taxon>Actinomycetes</taxon>
        <taxon>Kitasatosporales</taxon>
        <taxon>Streptomycetaceae</taxon>
        <taxon>Streptantibioticus</taxon>
    </lineage>
</organism>
<dbReference type="InterPro" id="IPR012223">
    <property type="entry name" value="TEII"/>
</dbReference>
<dbReference type="EMBL" id="JARHTQ010000007">
    <property type="protein sequence ID" value="MDF2256588.1"/>
    <property type="molecule type" value="Genomic_DNA"/>
</dbReference>
<dbReference type="InterPro" id="IPR029058">
    <property type="entry name" value="AB_hydrolase_fold"/>
</dbReference>
<comment type="caution">
    <text evidence="3">The sequence shown here is derived from an EMBL/GenBank/DDBJ whole genome shotgun (WGS) entry which is preliminary data.</text>
</comment>
<keyword evidence="4" id="KW-1185">Reference proteome</keyword>
<gene>
    <name evidence="3" type="ORF">P2L57_12850</name>
</gene>
<reference evidence="3 4" key="1">
    <citation type="submission" date="2023-03" db="EMBL/GenBank/DDBJ databases">
        <title>Draft genome sequence of type strain Streptomyces ferralitis JCM 14344.</title>
        <authorList>
            <person name="Klaysubun C."/>
            <person name="Duangmal K."/>
        </authorList>
    </citation>
    <scope>NUCLEOTIDE SEQUENCE [LARGE SCALE GENOMIC DNA]</scope>
    <source>
        <strain evidence="3 4">JCM 14344</strain>
    </source>
</reference>
<comment type="similarity">
    <text evidence="1">Belongs to the thioesterase family.</text>
</comment>
<dbReference type="GO" id="GO:0016787">
    <property type="term" value="F:hydrolase activity"/>
    <property type="evidence" value="ECO:0007669"/>
    <property type="project" value="UniProtKB-KW"/>
</dbReference>
<evidence type="ECO:0000313" key="4">
    <source>
        <dbReference type="Proteomes" id="UP001220022"/>
    </source>
</evidence>
<dbReference type="PANTHER" id="PTHR11487">
    <property type="entry name" value="THIOESTERASE"/>
    <property type="match status" value="1"/>
</dbReference>
<evidence type="ECO:0000313" key="3">
    <source>
        <dbReference type="EMBL" id="MDF2256588.1"/>
    </source>
</evidence>
<protein>
    <submittedName>
        <fullName evidence="3">Alpha/beta fold hydrolase</fullName>
    </submittedName>
</protein>
<feature type="domain" description="Thioesterase" evidence="2">
    <location>
        <begin position="20"/>
        <end position="226"/>
    </location>
</feature>